<dbReference type="CDD" id="cd07822">
    <property type="entry name" value="SRPBCC_4"/>
    <property type="match status" value="1"/>
</dbReference>
<dbReference type="AlphaFoldDB" id="M2MBU0"/>
<dbReference type="Proteomes" id="UP000011761">
    <property type="component" value="Unassembled WGS sequence"/>
</dbReference>
<dbReference type="EMBL" id="KB445559">
    <property type="protein sequence ID" value="EMC93961.1"/>
    <property type="molecule type" value="Genomic_DNA"/>
</dbReference>
<name>M2MBU0_BAUPA</name>
<evidence type="ECO:0000313" key="3">
    <source>
        <dbReference type="Proteomes" id="UP000011761"/>
    </source>
</evidence>
<evidence type="ECO:0000256" key="1">
    <source>
        <dbReference type="SAM" id="MobiDB-lite"/>
    </source>
</evidence>
<keyword evidence="3" id="KW-1185">Reference proteome</keyword>
<sequence length="204" mass="23320">MAPPHLLEGDAFRDANNTGPRRSHYLENGGVFSIYADTKINAPPKAVYDAILDIEKWKDWNSFVFDVKVTSHPHSHHRALRMEEGTNMIFSVRMTEDDRTTSKEQCTHVGPLRTLADHDPPALTHIRWSLHNAALMAPGFVIKAERTNELEDVGDGTTIYRTWQTFGGMFANSVKKKYEQALKDRFQDWCRDLKAYVEGKQMNA</sequence>
<evidence type="ECO:0000313" key="2">
    <source>
        <dbReference type="EMBL" id="EMC93961.1"/>
    </source>
</evidence>
<reference evidence="2 3" key="1">
    <citation type="journal article" date="2012" name="PLoS Pathog.">
        <title>Diverse lifestyles and strategies of plant pathogenesis encoded in the genomes of eighteen Dothideomycetes fungi.</title>
        <authorList>
            <person name="Ohm R.A."/>
            <person name="Feau N."/>
            <person name="Henrissat B."/>
            <person name="Schoch C.L."/>
            <person name="Horwitz B.A."/>
            <person name="Barry K.W."/>
            <person name="Condon B.J."/>
            <person name="Copeland A.C."/>
            <person name="Dhillon B."/>
            <person name="Glaser F."/>
            <person name="Hesse C.N."/>
            <person name="Kosti I."/>
            <person name="LaButti K."/>
            <person name="Lindquist E.A."/>
            <person name="Lucas S."/>
            <person name="Salamov A.A."/>
            <person name="Bradshaw R.E."/>
            <person name="Ciuffetti L."/>
            <person name="Hamelin R.C."/>
            <person name="Kema G.H.J."/>
            <person name="Lawrence C."/>
            <person name="Scott J.A."/>
            <person name="Spatafora J.W."/>
            <person name="Turgeon B.G."/>
            <person name="de Wit P.J.G.M."/>
            <person name="Zhong S."/>
            <person name="Goodwin S.B."/>
            <person name="Grigoriev I.V."/>
        </authorList>
    </citation>
    <scope>NUCLEOTIDE SEQUENCE [LARGE SCALE GENOMIC DNA]</scope>
    <source>
        <strain evidence="2 3">UAMH 10762</strain>
    </source>
</reference>
<protein>
    <recommendedName>
        <fullName evidence="4">Coenzyme Q-binding protein COQ10 START domain-containing protein</fullName>
    </recommendedName>
</protein>
<dbReference type="InterPro" id="IPR023393">
    <property type="entry name" value="START-like_dom_sf"/>
</dbReference>
<dbReference type="GeneID" id="19109783"/>
<dbReference type="Gene3D" id="3.30.530.20">
    <property type="match status" value="1"/>
</dbReference>
<dbReference type="OMA" id="YRTWITF"/>
<dbReference type="eggNOG" id="ENOG502RKNH">
    <property type="taxonomic scope" value="Eukaryota"/>
</dbReference>
<dbReference type="RefSeq" id="XP_007678955.1">
    <property type="nucleotide sequence ID" value="XM_007680765.1"/>
</dbReference>
<dbReference type="SUPFAM" id="SSF55961">
    <property type="entry name" value="Bet v1-like"/>
    <property type="match status" value="1"/>
</dbReference>
<dbReference type="HOGENOM" id="CLU_069867_6_0_1"/>
<organism evidence="2 3">
    <name type="scientific">Baudoinia panamericana (strain UAMH 10762)</name>
    <name type="common">Angels' share fungus</name>
    <name type="synonym">Baudoinia compniacensis (strain UAMH 10762)</name>
    <dbReference type="NCBI Taxonomy" id="717646"/>
    <lineage>
        <taxon>Eukaryota</taxon>
        <taxon>Fungi</taxon>
        <taxon>Dikarya</taxon>
        <taxon>Ascomycota</taxon>
        <taxon>Pezizomycotina</taxon>
        <taxon>Dothideomycetes</taxon>
        <taxon>Dothideomycetidae</taxon>
        <taxon>Mycosphaerellales</taxon>
        <taxon>Teratosphaeriaceae</taxon>
        <taxon>Baudoinia</taxon>
    </lineage>
</organism>
<dbReference type="OrthoDB" id="509124at2759"/>
<dbReference type="Pfam" id="PF10604">
    <property type="entry name" value="Polyketide_cyc2"/>
    <property type="match status" value="1"/>
</dbReference>
<feature type="region of interest" description="Disordered" evidence="1">
    <location>
        <begin position="1"/>
        <end position="20"/>
    </location>
</feature>
<dbReference type="KEGG" id="bcom:BAUCODRAFT_216246"/>
<gene>
    <name evidence="2" type="ORF">BAUCODRAFT_216246</name>
</gene>
<evidence type="ECO:0008006" key="4">
    <source>
        <dbReference type="Google" id="ProtNLM"/>
    </source>
</evidence>
<proteinExistence type="predicted"/>
<dbReference type="InterPro" id="IPR019587">
    <property type="entry name" value="Polyketide_cyclase/dehydratase"/>
</dbReference>
<accession>M2MBU0</accession>